<dbReference type="InterPro" id="IPR044978">
    <property type="entry name" value="GRV2/DNAJC13"/>
</dbReference>
<gene>
    <name evidence="2" type="primary">LOC110011431</name>
</gene>
<dbReference type="PANTHER" id="PTHR36983:SF2">
    <property type="entry name" value="DNAJ HOMOLOG SUBFAMILY C MEMBER 13"/>
    <property type="match status" value="1"/>
</dbReference>
<dbReference type="Proteomes" id="UP000504604">
    <property type="component" value="Unplaced"/>
</dbReference>
<accession>A0A8M8UT90</accession>
<name>A0A8M8UT90_SESIN</name>
<protein>
    <submittedName>
        <fullName evidence="2">Uncharacterized protein LOC110011431</fullName>
    </submittedName>
</protein>
<sequence>MFFLTIGAKSSRICCHFPRAYHSGFSPGYYCGDVADMANTESSSVAREAAIHSAAIRCPPMVSRFQLSYDLAVSLCSRQCFLVNQLLLMLLLLCLTHVYQAFHGGEEAAVSSSLPLAKRSVLGGLLPESLLYVLERSGPVAFAAAMVLQHLGDFPQKLSQHCHFSYDYAPVPPVTSRAER</sequence>
<evidence type="ECO:0000313" key="2">
    <source>
        <dbReference type="RefSeq" id="XP_020547164.1"/>
    </source>
</evidence>
<dbReference type="AlphaFoldDB" id="A0A8M8UT90"/>
<reference evidence="2" key="1">
    <citation type="submission" date="2025-08" db="UniProtKB">
        <authorList>
            <consortium name="RefSeq"/>
        </authorList>
    </citation>
    <scope>IDENTIFICATION</scope>
</reference>
<organism evidence="1 2">
    <name type="scientific">Sesamum indicum</name>
    <name type="common">Oriental sesame</name>
    <name type="synonym">Sesamum orientale</name>
    <dbReference type="NCBI Taxonomy" id="4182"/>
    <lineage>
        <taxon>Eukaryota</taxon>
        <taxon>Viridiplantae</taxon>
        <taxon>Streptophyta</taxon>
        <taxon>Embryophyta</taxon>
        <taxon>Tracheophyta</taxon>
        <taxon>Spermatophyta</taxon>
        <taxon>Magnoliopsida</taxon>
        <taxon>eudicotyledons</taxon>
        <taxon>Gunneridae</taxon>
        <taxon>Pentapetalae</taxon>
        <taxon>asterids</taxon>
        <taxon>lamiids</taxon>
        <taxon>Lamiales</taxon>
        <taxon>Pedaliaceae</taxon>
        <taxon>Sesamum</taxon>
    </lineage>
</organism>
<dbReference type="GO" id="GO:0006898">
    <property type="term" value="P:receptor-mediated endocytosis"/>
    <property type="evidence" value="ECO:0007669"/>
    <property type="project" value="TreeGrafter"/>
</dbReference>
<dbReference type="PANTHER" id="PTHR36983">
    <property type="entry name" value="DNAJ HOMOLOG SUBFAMILY C MEMBER 13"/>
    <property type="match status" value="1"/>
</dbReference>
<dbReference type="OrthoDB" id="1725604at2759"/>
<dbReference type="GO" id="GO:2000641">
    <property type="term" value="P:regulation of early endosome to late endosome transport"/>
    <property type="evidence" value="ECO:0007669"/>
    <property type="project" value="InterPro"/>
</dbReference>
<proteinExistence type="predicted"/>
<keyword evidence="1" id="KW-1185">Reference proteome</keyword>
<dbReference type="GO" id="GO:0007032">
    <property type="term" value="P:endosome organization"/>
    <property type="evidence" value="ECO:0007669"/>
    <property type="project" value="InterPro"/>
</dbReference>
<dbReference type="RefSeq" id="XP_020547164.1">
    <property type="nucleotide sequence ID" value="XM_020691505.1"/>
</dbReference>
<dbReference type="GO" id="GO:0010008">
    <property type="term" value="C:endosome membrane"/>
    <property type="evidence" value="ECO:0007669"/>
    <property type="project" value="TreeGrafter"/>
</dbReference>
<dbReference type="GeneID" id="110011431"/>
<dbReference type="KEGG" id="sind:110011431"/>
<evidence type="ECO:0000313" key="1">
    <source>
        <dbReference type="Proteomes" id="UP000504604"/>
    </source>
</evidence>